<protein>
    <submittedName>
        <fullName evidence="2">Uncharacterized protein</fullName>
    </submittedName>
</protein>
<sequence length="156" mass="16916">MFFGTVIGFVGSAFLVIAVLLSSPPPTAHRGIYDRTMRGIWIYLATPRLRGLLSLNLAAAAAGAMVSVNTVFLVRSDLGLGDAHVAIALGAFGGGSMLAALLLRRLLDNYYLPGDLERQIGAFVEYDNNQRYHESLNNGTPADFYVGRDKAILRER</sequence>
<dbReference type="STRING" id="1443111.Z949_1897"/>
<keyword evidence="1" id="KW-0812">Transmembrane</keyword>
<keyword evidence="1" id="KW-1133">Transmembrane helix</keyword>
<dbReference type="AlphaFoldDB" id="A0A420DH69"/>
<organism evidence="2 3">
    <name type="scientific">Sulfitobacter guttiformis</name>
    <dbReference type="NCBI Taxonomy" id="74349"/>
    <lineage>
        <taxon>Bacteria</taxon>
        <taxon>Pseudomonadati</taxon>
        <taxon>Pseudomonadota</taxon>
        <taxon>Alphaproteobacteria</taxon>
        <taxon>Rhodobacterales</taxon>
        <taxon>Roseobacteraceae</taxon>
        <taxon>Sulfitobacter</taxon>
    </lineage>
</organism>
<accession>A0A420DH69</accession>
<dbReference type="EMBL" id="RAQK01000002">
    <property type="protein sequence ID" value="RKE93563.1"/>
    <property type="molecule type" value="Genomic_DNA"/>
</dbReference>
<keyword evidence="1" id="KW-0472">Membrane</keyword>
<name>A0A420DH69_9RHOB</name>
<dbReference type="InterPro" id="IPR036259">
    <property type="entry name" value="MFS_trans_sf"/>
</dbReference>
<feature type="transmembrane region" description="Helical" evidence="1">
    <location>
        <begin position="54"/>
        <end position="74"/>
    </location>
</feature>
<dbReference type="SUPFAM" id="SSF103473">
    <property type="entry name" value="MFS general substrate transporter"/>
    <property type="match status" value="1"/>
</dbReference>
<feature type="transmembrane region" description="Helical" evidence="1">
    <location>
        <begin position="86"/>
        <end position="107"/>
    </location>
</feature>
<comment type="caution">
    <text evidence="2">The sequence shown here is derived from an EMBL/GenBank/DDBJ whole genome shotgun (WGS) entry which is preliminary data.</text>
</comment>
<keyword evidence="3" id="KW-1185">Reference proteome</keyword>
<reference evidence="2 3" key="1">
    <citation type="submission" date="2018-09" db="EMBL/GenBank/DDBJ databases">
        <title>Genomic Encyclopedia of Archaeal and Bacterial Type Strains, Phase II (KMG-II): from individual species to whole genera.</title>
        <authorList>
            <person name="Goeker M."/>
        </authorList>
    </citation>
    <scope>NUCLEOTIDE SEQUENCE [LARGE SCALE GENOMIC DNA]</scope>
    <source>
        <strain evidence="2 3">DSM 11458</strain>
    </source>
</reference>
<gene>
    <name evidence="2" type="ORF">C8N30_2630</name>
</gene>
<dbReference type="Proteomes" id="UP000284407">
    <property type="component" value="Unassembled WGS sequence"/>
</dbReference>
<evidence type="ECO:0000313" key="3">
    <source>
        <dbReference type="Proteomes" id="UP000284407"/>
    </source>
</evidence>
<proteinExistence type="predicted"/>
<evidence type="ECO:0000256" key="1">
    <source>
        <dbReference type="SAM" id="Phobius"/>
    </source>
</evidence>
<evidence type="ECO:0000313" key="2">
    <source>
        <dbReference type="EMBL" id="RKE93563.1"/>
    </source>
</evidence>